<dbReference type="InterPro" id="IPR036393">
    <property type="entry name" value="AceGlu_kinase-like_sf"/>
</dbReference>
<organism evidence="5">
    <name type="scientific">marine sediment metagenome</name>
    <dbReference type="NCBI Taxonomy" id="412755"/>
    <lineage>
        <taxon>unclassified sequences</taxon>
        <taxon>metagenomes</taxon>
        <taxon>ecological metagenomes</taxon>
    </lineage>
</organism>
<keyword evidence="3" id="KW-0418">Kinase</keyword>
<dbReference type="GO" id="GO:0005524">
    <property type="term" value="F:ATP binding"/>
    <property type="evidence" value="ECO:0007669"/>
    <property type="project" value="UniProtKB-KW"/>
</dbReference>
<evidence type="ECO:0000256" key="3">
    <source>
        <dbReference type="ARBA" id="ARBA00022777"/>
    </source>
</evidence>
<dbReference type="EMBL" id="BARS01017708">
    <property type="protein sequence ID" value="GAF86879.1"/>
    <property type="molecule type" value="Genomic_DNA"/>
</dbReference>
<gene>
    <name evidence="5" type="ORF">S01H1_28924</name>
</gene>
<name>X0T0U5_9ZZZZ</name>
<dbReference type="GO" id="GO:0033862">
    <property type="term" value="F:UMP kinase activity"/>
    <property type="evidence" value="ECO:0007669"/>
    <property type="project" value="UniProtKB-EC"/>
</dbReference>
<accession>X0T0U5</accession>
<feature type="non-terminal residue" evidence="5">
    <location>
        <position position="88"/>
    </location>
</feature>
<reference evidence="5" key="1">
    <citation type="journal article" date="2014" name="Front. Microbiol.">
        <title>High frequency of phylogenetically diverse reductive dehalogenase-homologous genes in deep subseafloor sedimentary metagenomes.</title>
        <authorList>
            <person name="Kawai M."/>
            <person name="Futagami T."/>
            <person name="Toyoda A."/>
            <person name="Takaki Y."/>
            <person name="Nishi S."/>
            <person name="Hori S."/>
            <person name="Arai W."/>
            <person name="Tsubouchi T."/>
            <person name="Morono Y."/>
            <person name="Uchiyama I."/>
            <person name="Ito T."/>
            <person name="Fujiyama A."/>
            <person name="Inagaki F."/>
            <person name="Takami H."/>
        </authorList>
    </citation>
    <scope>NUCLEOTIDE SEQUENCE</scope>
    <source>
        <strain evidence="5">Expedition CK06-06</strain>
    </source>
</reference>
<evidence type="ECO:0008006" key="6">
    <source>
        <dbReference type="Google" id="ProtNLM"/>
    </source>
</evidence>
<dbReference type="SUPFAM" id="SSF53633">
    <property type="entry name" value="Carbamate kinase-like"/>
    <property type="match status" value="1"/>
</dbReference>
<protein>
    <recommendedName>
        <fullName evidence="6">Aspartate/glutamate/uridylate kinase domain-containing protein</fullName>
    </recommendedName>
</protein>
<keyword evidence="2" id="KW-0547">Nucleotide-binding</keyword>
<dbReference type="PANTHER" id="PTHR42833:SF4">
    <property type="entry name" value="URIDYLATE KINASE PUMPKIN, CHLOROPLASTIC"/>
    <property type="match status" value="1"/>
</dbReference>
<dbReference type="AlphaFoldDB" id="X0T0U5"/>
<evidence type="ECO:0000313" key="5">
    <source>
        <dbReference type="EMBL" id="GAF86879.1"/>
    </source>
</evidence>
<sequence length="88" mass="9368">MVESKYNRVLLKLSGESFCKPGGFGIDGSALESIAKRILEICKVGPQVAIVVGGGNFLRGENFSKVCKIPRNTADYMGMLATIINACA</sequence>
<dbReference type="PANTHER" id="PTHR42833">
    <property type="entry name" value="URIDYLATE KINASE"/>
    <property type="match status" value="1"/>
</dbReference>
<proteinExistence type="predicted"/>
<comment type="caution">
    <text evidence="5">The sequence shown here is derived from an EMBL/GenBank/DDBJ whole genome shotgun (WGS) entry which is preliminary data.</text>
</comment>
<evidence type="ECO:0000256" key="4">
    <source>
        <dbReference type="ARBA" id="ARBA00022840"/>
    </source>
</evidence>
<dbReference type="GO" id="GO:0006225">
    <property type="term" value="P:UDP biosynthetic process"/>
    <property type="evidence" value="ECO:0007669"/>
    <property type="project" value="TreeGrafter"/>
</dbReference>
<dbReference type="Gene3D" id="3.40.1160.10">
    <property type="entry name" value="Acetylglutamate kinase-like"/>
    <property type="match status" value="1"/>
</dbReference>
<keyword evidence="4" id="KW-0067">ATP-binding</keyword>
<evidence type="ECO:0000256" key="2">
    <source>
        <dbReference type="ARBA" id="ARBA00022741"/>
    </source>
</evidence>
<keyword evidence="1" id="KW-0808">Transferase</keyword>
<evidence type="ECO:0000256" key="1">
    <source>
        <dbReference type="ARBA" id="ARBA00022679"/>
    </source>
</evidence>